<dbReference type="AlphaFoldDB" id="A0A656YVL9"/>
<evidence type="ECO:0000313" key="1">
    <source>
        <dbReference type="EMBL" id="KXA97270.1"/>
    </source>
</evidence>
<evidence type="ECO:0000313" key="2">
    <source>
        <dbReference type="Proteomes" id="UP000070257"/>
    </source>
</evidence>
<dbReference type="SUPFAM" id="SSF46785">
    <property type="entry name" value="Winged helix' DNA-binding domain"/>
    <property type="match status" value="1"/>
</dbReference>
<gene>
    <name evidence="1" type="ORF">AKJ39_03505</name>
</gene>
<accession>A0A656YVL9</accession>
<sequence>MRIGRIERLILVNLLEMEENVPENPYQIDYSAKYTRRYWGERIPTLGIRNRIYGRDVGPSERASFSRALRRLEEKGLIRAWNHAGWGEKDYRTHVKLTEEGKKIAKAKR</sequence>
<dbReference type="EMBL" id="LHXT01000059">
    <property type="protein sequence ID" value="KXA97270.1"/>
    <property type="molecule type" value="Genomic_DNA"/>
</dbReference>
<reference evidence="1 2" key="1">
    <citation type="journal article" date="2016" name="Sci. Rep.">
        <title>Metabolic traits of an uncultured archaeal lineage -MSBL1- from brine pools of the Red Sea.</title>
        <authorList>
            <person name="Mwirichia R."/>
            <person name="Alam I."/>
            <person name="Rashid M."/>
            <person name="Vinu M."/>
            <person name="Ba-Alawi W."/>
            <person name="Anthony Kamau A."/>
            <person name="Kamanda Ngugi D."/>
            <person name="Goker M."/>
            <person name="Klenk H.P."/>
            <person name="Bajic V."/>
            <person name="Stingl U."/>
        </authorList>
    </citation>
    <scope>NUCLEOTIDE SEQUENCE [LARGE SCALE GENOMIC DNA]</scope>
    <source>
        <strain evidence="1">SCGC-AAA259J03</strain>
    </source>
</reference>
<dbReference type="InterPro" id="IPR036390">
    <property type="entry name" value="WH_DNA-bd_sf"/>
</dbReference>
<organism evidence="1 2">
    <name type="scientific">candidate division MSBL1 archaeon SCGC-AAA259J03</name>
    <dbReference type="NCBI Taxonomy" id="1698269"/>
    <lineage>
        <taxon>Archaea</taxon>
        <taxon>Methanobacteriati</taxon>
        <taxon>Methanobacteriota</taxon>
        <taxon>candidate division MSBL1</taxon>
    </lineage>
</organism>
<name>A0A656YVL9_9EURY</name>
<dbReference type="InterPro" id="IPR036388">
    <property type="entry name" value="WH-like_DNA-bd_sf"/>
</dbReference>
<dbReference type="Proteomes" id="UP000070257">
    <property type="component" value="Unassembled WGS sequence"/>
</dbReference>
<evidence type="ECO:0008006" key="3">
    <source>
        <dbReference type="Google" id="ProtNLM"/>
    </source>
</evidence>
<comment type="caution">
    <text evidence="1">The sequence shown here is derived from an EMBL/GenBank/DDBJ whole genome shotgun (WGS) entry which is preliminary data.</text>
</comment>
<proteinExistence type="predicted"/>
<dbReference type="Gene3D" id="1.10.10.10">
    <property type="entry name" value="Winged helix-like DNA-binding domain superfamily/Winged helix DNA-binding domain"/>
    <property type="match status" value="1"/>
</dbReference>
<keyword evidence="2" id="KW-1185">Reference proteome</keyword>
<protein>
    <recommendedName>
        <fullName evidence="3">ArnR1-like winged helix-turn-helix domain-containing protein</fullName>
    </recommendedName>
</protein>